<dbReference type="PANTHER" id="PTHR34825">
    <property type="entry name" value="CONSERVED PROTEIN, WITH A WEAK D-GALACTARATE DEHYDRATASE/ALTRONATE HYDROLASE DOMAIN"/>
    <property type="match status" value="1"/>
</dbReference>
<feature type="non-terminal residue" evidence="2">
    <location>
        <position position="1"/>
    </location>
</feature>
<protein>
    <recommendedName>
        <fullName evidence="1">AAA-ATPase-like domain-containing protein</fullName>
    </recommendedName>
</protein>
<dbReference type="Pfam" id="PF09820">
    <property type="entry name" value="AAA-ATPase_like"/>
    <property type="match status" value="1"/>
</dbReference>
<gene>
    <name evidence="2" type="ORF">g.10083</name>
</gene>
<dbReference type="PANTHER" id="PTHR34825:SF1">
    <property type="entry name" value="AAA-ATPASE-LIKE DOMAIN-CONTAINING PROTEIN"/>
    <property type="match status" value="1"/>
</dbReference>
<sequence>IREMFLHNYFRVLITAPPSFGKSTNMDMVRRFLEIPVDEKGNTIEPNTTFNYQLFQNNSLKICEHETFFRENFGKYPVLYLDFSVLREVTDEDHMMFLIGTVMQRVYLHHNYLIHDPNLMNTSDSKTLFMKFCHGHVIMTSLEDVKSALVSLLDMLYRHYKTKVFVFIDDYDAHVQALLFKRNSHLSRIIVFIDRLIEDLLYCEDEYIQGYMVTGVTRVRERGKRITGICHFRYLLDHPFSSYYGFTEQEVDTILNKVNFKEDKDKIKHDIIEDHRGYTINNQNITIYNPLSVLTLLQNKITNKPTNKWSMYESELKFKPVFTKNTIKDELIKLLEGQEVWAKIGDAIFNDDIVNLNDALHQASLEQNLSIELFKVLLYFYGFLSVTDDNYGQSIYRVRIPNKEVLKHFSSSLGLPRIYDYTTPSIHK</sequence>
<dbReference type="AlphaFoldDB" id="A0A1B6DQ97"/>
<organism evidence="2">
    <name type="scientific">Clastoptera arizonana</name>
    <name type="common">Arizona spittle bug</name>
    <dbReference type="NCBI Taxonomy" id="38151"/>
    <lineage>
        <taxon>Eukaryota</taxon>
        <taxon>Metazoa</taxon>
        <taxon>Ecdysozoa</taxon>
        <taxon>Arthropoda</taxon>
        <taxon>Hexapoda</taxon>
        <taxon>Insecta</taxon>
        <taxon>Pterygota</taxon>
        <taxon>Neoptera</taxon>
        <taxon>Paraneoptera</taxon>
        <taxon>Hemiptera</taxon>
        <taxon>Auchenorrhyncha</taxon>
        <taxon>Cercopoidea</taxon>
        <taxon>Clastopteridae</taxon>
        <taxon>Clastoptera</taxon>
    </lineage>
</organism>
<accession>A0A1B6DQ97</accession>
<evidence type="ECO:0000259" key="1">
    <source>
        <dbReference type="Pfam" id="PF09820"/>
    </source>
</evidence>
<dbReference type="InterPro" id="IPR018631">
    <property type="entry name" value="AAA-ATPase-like_dom"/>
</dbReference>
<reference evidence="2" key="1">
    <citation type="submission" date="2015-12" db="EMBL/GenBank/DDBJ databases">
        <title>De novo transcriptome assembly of four potential Pierce s Disease insect vectors from Arizona vineyards.</title>
        <authorList>
            <person name="Tassone E.E."/>
        </authorList>
    </citation>
    <scope>NUCLEOTIDE SEQUENCE</scope>
</reference>
<dbReference type="EMBL" id="GEDC01009457">
    <property type="protein sequence ID" value="JAS27841.1"/>
    <property type="molecule type" value="Transcribed_RNA"/>
</dbReference>
<name>A0A1B6DQ97_9HEMI</name>
<evidence type="ECO:0000313" key="2">
    <source>
        <dbReference type="EMBL" id="JAS27841.1"/>
    </source>
</evidence>
<proteinExistence type="predicted"/>
<feature type="domain" description="AAA-ATPase-like" evidence="1">
    <location>
        <begin position="12"/>
        <end position="221"/>
    </location>
</feature>